<reference evidence="1" key="1">
    <citation type="submission" date="2018-02" db="EMBL/GenBank/DDBJ databases">
        <title>Rhizophora mucronata_Transcriptome.</title>
        <authorList>
            <person name="Meera S.P."/>
            <person name="Sreeshan A."/>
            <person name="Augustine A."/>
        </authorList>
    </citation>
    <scope>NUCLEOTIDE SEQUENCE</scope>
    <source>
        <tissue evidence="1">Leaf</tissue>
    </source>
</reference>
<dbReference type="InterPro" id="IPR016039">
    <property type="entry name" value="Thiolase-like"/>
</dbReference>
<organism evidence="1">
    <name type="scientific">Rhizophora mucronata</name>
    <name type="common">Asiatic mangrove</name>
    <dbReference type="NCBI Taxonomy" id="61149"/>
    <lineage>
        <taxon>Eukaryota</taxon>
        <taxon>Viridiplantae</taxon>
        <taxon>Streptophyta</taxon>
        <taxon>Embryophyta</taxon>
        <taxon>Tracheophyta</taxon>
        <taxon>Spermatophyta</taxon>
        <taxon>Magnoliopsida</taxon>
        <taxon>eudicotyledons</taxon>
        <taxon>Gunneridae</taxon>
        <taxon>Pentapetalae</taxon>
        <taxon>rosids</taxon>
        <taxon>fabids</taxon>
        <taxon>Malpighiales</taxon>
        <taxon>Rhizophoraceae</taxon>
        <taxon>Rhizophora</taxon>
    </lineage>
</organism>
<dbReference type="GO" id="GO:0016746">
    <property type="term" value="F:acyltransferase activity"/>
    <property type="evidence" value="ECO:0007669"/>
    <property type="project" value="InterPro"/>
</dbReference>
<evidence type="ECO:0008006" key="2">
    <source>
        <dbReference type="Google" id="ProtNLM"/>
    </source>
</evidence>
<dbReference type="AlphaFoldDB" id="A0A2P2MCI0"/>
<proteinExistence type="predicted"/>
<sequence length="52" mass="5145">MAPAAATSSELKPRDVCIVGVARTPMGGFLGTLSSLSAIKLGSIAIEGLNTA</sequence>
<protein>
    <recommendedName>
        <fullName evidence="2">Thiolase N-terminal domain-containing protein</fullName>
    </recommendedName>
</protein>
<evidence type="ECO:0000313" key="1">
    <source>
        <dbReference type="EMBL" id="MBX27928.1"/>
    </source>
</evidence>
<accession>A0A2P2MCI0</accession>
<name>A0A2P2MCI0_RHIMU</name>
<dbReference type="EMBL" id="GGEC01047444">
    <property type="protein sequence ID" value="MBX27928.1"/>
    <property type="molecule type" value="Transcribed_RNA"/>
</dbReference>
<dbReference type="Gene3D" id="3.40.47.10">
    <property type="match status" value="1"/>
</dbReference>